<evidence type="ECO:0000313" key="1">
    <source>
        <dbReference type="EMBL" id="KAK1595587.1"/>
    </source>
</evidence>
<keyword evidence="2" id="KW-1185">Reference proteome</keyword>
<evidence type="ECO:0000313" key="2">
    <source>
        <dbReference type="Proteomes" id="UP001230504"/>
    </source>
</evidence>
<dbReference type="AlphaFoldDB" id="A0AAD8Q5P9"/>
<sequence>MGLIGWRLHFVASLTGISHTKLSQLHDRRLVKRVWRFVSLRVRSTMPVFGPECTSIIAAEANNASKGRTAGLTNKETTIDYCRGTWKRDFNYVKGNMKEGENKEEVDVNIEILSKILGDILNNS</sequence>
<dbReference type="Proteomes" id="UP001230504">
    <property type="component" value="Unassembled WGS sequence"/>
</dbReference>
<protein>
    <submittedName>
        <fullName evidence="1">Uncharacterized protein</fullName>
    </submittedName>
</protein>
<dbReference type="GeneID" id="85441505"/>
<gene>
    <name evidence="1" type="ORF">LY79DRAFT_546831</name>
</gene>
<organism evidence="1 2">
    <name type="scientific">Colletotrichum navitas</name>
    <dbReference type="NCBI Taxonomy" id="681940"/>
    <lineage>
        <taxon>Eukaryota</taxon>
        <taxon>Fungi</taxon>
        <taxon>Dikarya</taxon>
        <taxon>Ascomycota</taxon>
        <taxon>Pezizomycotina</taxon>
        <taxon>Sordariomycetes</taxon>
        <taxon>Hypocreomycetidae</taxon>
        <taxon>Glomerellales</taxon>
        <taxon>Glomerellaceae</taxon>
        <taxon>Colletotrichum</taxon>
        <taxon>Colletotrichum graminicola species complex</taxon>
    </lineage>
</organism>
<name>A0AAD8Q5P9_9PEZI</name>
<comment type="caution">
    <text evidence="1">The sequence shown here is derived from an EMBL/GenBank/DDBJ whole genome shotgun (WGS) entry which is preliminary data.</text>
</comment>
<dbReference type="RefSeq" id="XP_060416599.1">
    <property type="nucleotide sequence ID" value="XM_060557265.1"/>
</dbReference>
<proteinExistence type="predicted"/>
<accession>A0AAD8Q5P9</accession>
<reference evidence="1" key="1">
    <citation type="submission" date="2021-06" db="EMBL/GenBank/DDBJ databases">
        <title>Comparative genomics, transcriptomics and evolutionary studies reveal genomic signatures of adaptation to plant cell wall in hemibiotrophic fungi.</title>
        <authorList>
            <consortium name="DOE Joint Genome Institute"/>
            <person name="Baroncelli R."/>
            <person name="Diaz J.F."/>
            <person name="Benocci T."/>
            <person name="Peng M."/>
            <person name="Battaglia E."/>
            <person name="Haridas S."/>
            <person name="Andreopoulos W."/>
            <person name="Labutti K."/>
            <person name="Pangilinan J."/>
            <person name="Floch G.L."/>
            <person name="Makela M.R."/>
            <person name="Henrissat B."/>
            <person name="Grigoriev I.V."/>
            <person name="Crouch J.A."/>
            <person name="De Vries R.P."/>
            <person name="Sukno S.A."/>
            <person name="Thon M.R."/>
        </authorList>
    </citation>
    <scope>NUCLEOTIDE SEQUENCE</scope>
    <source>
        <strain evidence="1">CBS 125086</strain>
    </source>
</reference>
<dbReference type="EMBL" id="JAHLJV010000015">
    <property type="protein sequence ID" value="KAK1595587.1"/>
    <property type="molecule type" value="Genomic_DNA"/>
</dbReference>